<dbReference type="AlphaFoldDB" id="A0A250KNV8"/>
<name>A0A250KNV8_9GAMM</name>
<gene>
    <name evidence="3" type="ORF">sS8_0686</name>
</gene>
<reference evidence="3 4" key="1">
    <citation type="submission" date="2016-12" db="EMBL/GenBank/DDBJ databases">
        <title>Genome sequencing of Methylocaldum marinum.</title>
        <authorList>
            <person name="Takeuchi M."/>
            <person name="Kamagata Y."/>
            <person name="Hiraoka S."/>
            <person name="Oshima K."/>
            <person name="Hattori M."/>
            <person name="Iwasaki W."/>
        </authorList>
    </citation>
    <scope>NUCLEOTIDE SEQUENCE [LARGE SCALE GENOMIC DNA]</scope>
    <source>
        <strain evidence="3 4">S8</strain>
    </source>
</reference>
<keyword evidence="4" id="KW-1185">Reference proteome</keyword>
<proteinExistence type="predicted"/>
<evidence type="ECO:0000313" key="4">
    <source>
        <dbReference type="Proteomes" id="UP000266313"/>
    </source>
</evidence>
<dbReference type="KEGG" id="mmai:sS8_0686"/>
<dbReference type="PANTHER" id="PTHR30097">
    <property type="entry name" value="CATION EFFLUX SYSTEM PROTEIN CUSB"/>
    <property type="match status" value="1"/>
</dbReference>
<feature type="chain" id="PRO_5012670862" evidence="2">
    <location>
        <begin position="25"/>
        <end position="353"/>
    </location>
</feature>
<dbReference type="RefSeq" id="WP_232020499.1">
    <property type="nucleotide sequence ID" value="NZ_AP017928.1"/>
</dbReference>
<dbReference type="SUPFAM" id="SSF56954">
    <property type="entry name" value="Outer membrane efflux proteins (OEP)"/>
    <property type="match status" value="1"/>
</dbReference>
<dbReference type="InterPro" id="IPR051909">
    <property type="entry name" value="MFP_Cation_Efflux"/>
</dbReference>
<evidence type="ECO:0000256" key="2">
    <source>
        <dbReference type="SAM" id="SignalP"/>
    </source>
</evidence>
<dbReference type="GO" id="GO:0015679">
    <property type="term" value="P:plasma membrane copper ion transport"/>
    <property type="evidence" value="ECO:0007669"/>
    <property type="project" value="TreeGrafter"/>
</dbReference>
<dbReference type="Gene3D" id="2.40.420.20">
    <property type="match status" value="1"/>
</dbReference>
<dbReference type="EMBL" id="AP017928">
    <property type="protein sequence ID" value="BBA32651.1"/>
    <property type="molecule type" value="Genomic_DNA"/>
</dbReference>
<keyword evidence="2" id="KW-0732">Signal</keyword>
<keyword evidence="1" id="KW-0813">Transport</keyword>
<protein>
    <submittedName>
        <fullName evidence="3">Uncharacterized protein</fullName>
    </submittedName>
</protein>
<dbReference type="PANTHER" id="PTHR30097:SF4">
    <property type="entry name" value="SLR6042 PROTEIN"/>
    <property type="match status" value="1"/>
</dbReference>
<organism evidence="3 4">
    <name type="scientific">Methylocaldum marinum</name>
    <dbReference type="NCBI Taxonomy" id="1432792"/>
    <lineage>
        <taxon>Bacteria</taxon>
        <taxon>Pseudomonadati</taxon>
        <taxon>Pseudomonadota</taxon>
        <taxon>Gammaproteobacteria</taxon>
        <taxon>Methylococcales</taxon>
        <taxon>Methylococcaceae</taxon>
        <taxon>Methylocaldum</taxon>
    </lineage>
</organism>
<dbReference type="Proteomes" id="UP000266313">
    <property type="component" value="Chromosome"/>
</dbReference>
<evidence type="ECO:0000313" key="3">
    <source>
        <dbReference type="EMBL" id="BBA32651.1"/>
    </source>
</evidence>
<sequence>MRPNWCPAVLAFLTFTVSVVPGFAADGAADKETSSAEPKPIRKHEAEFPNAATVRLSKEQQKIGGLSIEVLAASTFQPEIAAYGKVVDIQPLLALHVRYRAAGTEVEIAIAAVELAQKNRDRLATLHREGIVASRDLAQAEAQYQADRARLEAARRQMGEIRHEARQAWGGALTGIAFDGASHLFQDFLSRNRVLVLIALPSGLSLPPDVHSLFVARENDRSSARRAELISPAPGTDDLVQGETYFFHAPSVRLRAGMRVNAWLPASEEPIRGVAIPPSAIVWHTGKPWVYRQSDERTFIRTEIAAYREQSDLWFVDRGFAAGDRIVVTGGQLLLSEEFRGDIPSEDEGEDDD</sequence>
<dbReference type="GO" id="GO:0030313">
    <property type="term" value="C:cell envelope"/>
    <property type="evidence" value="ECO:0007669"/>
    <property type="project" value="TreeGrafter"/>
</dbReference>
<accession>A0A250KNV8</accession>
<dbReference type="GO" id="GO:0060003">
    <property type="term" value="P:copper ion export"/>
    <property type="evidence" value="ECO:0007669"/>
    <property type="project" value="TreeGrafter"/>
</dbReference>
<feature type="signal peptide" evidence="2">
    <location>
        <begin position="1"/>
        <end position="24"/>
    </location>
</feature>
<evidence type="ECO:0000256" key="1">
    <source>
        <dbReference type="ARBA" id="ARBA00022448"/>
    </source>
</evidence>
<dbReference type="Gene3D" id="1.20.1600.10">
    <property type="entry name" value="Outer membrane efflux proteins (OEP)"/>
    <property type="match status" value="1"/>
</dbReference>